<keyword evidence="5 10" id="KW-0133">Cell shape</keyword>
<dbReference type="HAMAP" id="MF_00033">
    <property type="entry name" value="MurG"/>
    <property type="match status" value="1"/>
</dbReference>
<feature type="binding site" evidence="10">
    <location>
        <begin position="10"/>
        <end position="12"/>
    </location>
    <ligand>
        <name>UDP-N-acetyl-alpha-D-glucosamine</name>
        <dbReference type="ChEBI" id="CHEBI:57705"/>
    </ligand>
</feature>
<dbReference type="InterPro" id="IPR004276">
    <property type="entry name" value="GlycoTrans_28_N"/>
</dbReference>
<dbReference type="SUPFAM" id="SSF53756">
    <property type="entry name" value="UDP-Glycosyltransferase/glycogen phosphorylase"/>
    <property type="match status" value="1"/>
</dbReference>
<keyword evidence="14" id="KW-1185">Reference proteome</keyword>
<comment type="caution">
    <text evidence="10">Lacks conserved residue(s) required for the propagation of feature annotation.</text>
</comment>
<keyword evidence="6 10" id="KW-0573">Peptidoglycan synthesis</keyword>
<evidence type="ECO:0000256" key="1">
    <source>
        <dbReference type="ARBA" id="ARBA00022475"/>
    </source>
</evidence>
<dbReference type="EC" id="2.4.1.227" evidence="10"/>
<comment type="subcellular location">
    <subcellularLocation>
        <location evidence="10">Cell membrane</location>
        <topology evidence="10">Peripheral membrane protein</topology>
        <orientation evidence="10">Cytoplasmic side</orientation>
    </subcellularLocation>
</comment>
<dbReference type="InterPro" id="IPR007235">
    <property type="entry name" value="Glyco_trans_28_C"/>
</dbReference>
<dbReference type="GO" id="GO:0051301">
    <property type="term" value="P:cell division"/>
    <property type="evidence" value="ECO:0007669"/>
    <property type="project" value="UniProtKB-KW"/>
</dbReference>
<keyword evidence="3 10" id="KW-0328">Glycosyltransferase</keyword>
<organism evidence="13 14">
    <name type="scientific">Cohnella pontilimi</name>
    <dbReference type="NCBI Taxonomy" id="2564100"/>
    <lineage>
        <taxon>Bacteria</taxon>
        <taxon>Bacillati</taxon>
        <taxon>Bacillota</taxon>
        <taxon>Bacilli</taxon>
        <taxon>Bacillales</taxon>
        <taxon>Paenibacillaceae</taxon>
        <taxon>Cohnella</taxon>
    </lineage>
</organism>
<evidence type="ECO:0000256" key="5">
    <source>
        <dbReference type="ARBA" id="ARBA00022960"/>
    </source>
</evidence>
<feature type="binding site" evidence="10">
    <location>
        <position position="299"/>
    </location>
    <ligand>
        <name>UDP-N-acetyl-alpha-D-glucosamine</name>
        <dbReference type="ChEBI" id="CHEBI:57705"/>
    </ligand>
</feature>
<dbReference type="GO" id="GO:0050511">
    <property type="term" value="F:undecaprenyldiphospho-muramoylpentapeptide beta-N-acetylglucosaminyltransferase activity"/>
    <property type="evidence" value="ECO:0007669"/>
    <property type="project" value="UniProtKB-UniRule"/>
</dbReference>
<dbReference type="Gene3D" id="3.40.50.2000">
    <property type="entry name" value="Glycogen Phosphorylase B"/>
    <property type="match status" value="2"/>
</dbReference>
<dbReference type="EMBL" id="SUPK01000002">
    <property type="protein sequence ID" value="TJY43372.1"/>
    <property type="molecule type" value="Genomic_DNA"/>
</dbReference>
<keyword evidence="7 10" id="KW-0472">Membrane</keyword>
<protein>
    <recommendedName>
        <fullName evidence="10">UDP-N-acetylglucosamine--N-acetylmuramyl-(pentapeptide) pyrophosphoryl-undecaprenol N-acetylglucosamine transferase</fullName>
        <ecNumber evidence="10">2.4.1.227</ecNumber>
    </recommendedName>
    <alternativeName>
        <fullName evidence="10">Undecaprenyl-PP-MurNAc-pentapeptide-UDPGlcNAc GlcNAc transferase</fullName>
    </alternativeName>
</protein>
<reference evidence="13 14" key="1">
    <citation type="submission" date="2019-04" db="EMBL/GenBank/DDBJ databases">
        <title>Cohnella sp. nov., isolated from soil.</title>
        <authorList>
            <person name="Kim W."/>
        </authorList>
    </citation>
    <scope>NUCLEOTIDE SEQUENCE [LARGE SCALE GENOMIC DNA]</scope>
    <source>
        <strain evidence="13 14">CAU 1483</strain>
    </source>
</reference>
<evidence type="ECO:0000256" key="2">
    <source>
        <dbReference type="ARBA" id="ARBA00022618"/>
    </source>
</evidence>
<comment type="pathway">
    <text evidence="10">Cell wall biogenesis; peptidoglycan biosynthesis.</text>
</comment>
<dbReference type="Pfam" id="PF04101">
    <property type="entry name" value="Glyco_tran_28_C"/>
    <property type="match status" value="1"/>
</dbReference>
<dbReference type="GO" id="GO:0008360">
    <property type="term" value="P:regulation of cell shape"/>
    <property type="evidence" value="ECO:0007669"/>
    <property type="project" value="UniProtKB-KW"/>
</dbReference>
<proteinExistence type="inferred from homology"/>
<keyword evidence="9 10" id="KW-0961">Cell wall biogenesis/degradation</keyword>
<evidence type="ECO:0000256" key="7">
    <source>
        <dbReference type="ARBA" id="ARBA00023136"/>
    </source>
</evidence>
<keyword evidence="4 10" id="KW-0808">Transferase</keyword>
<dbReference type="GO" id="GO:0005975">
    <property type="term" value="P:carbohydrate metabolic process"/>
    <property type="evidence" value="ECO:0007669"/>
    <property type="project" value="InterPro"/>
</dbReference>
<comment type="caution">
    <text evidence="13">The sequence shown here is derived from an EMBL/GenBank/DDBJ whole genome shotgun (WGS) entry which is preliminary data.</text>
</comment>
<sequence length="372" mass="40178">MRVVLTGGGTGGHIYPALAVGRELKRRYDGCELMYIGTRKGLESSIVPQHGVPFEHIDITGFRRSLSWENVRTVIRFWQGVRRSKELLRKFKPDAVVGTGGYVCGPVVYAASRLGIPTLIHEQNVVPGLTNKFLSRFVDAVAVSFRESLPFFSNCPDVEHAGNPCASAVVGADRSRGFSSLGLAPDTPFVLAVGGSRGAKALNEAVIQIVPMMNDLPDVHLVFVTGERFHEETLTRINRLPSAPEGRVHLLPYVHNMPEVLAAASLVVSRAGASSVAEITSLGVPSILVPSPNVTNNHQEPNARSLADAGAAVMMLERELTGDSLFGHVADIMKDSVRRDSMALAARKMGMPDAAAAIGEQLDRIMSKRQRK</sequence>
<dbReference type="CDD" id="cd03785">
    <property type="entry name" value="GT28_MurG"/>
    <property type="match status" value="1"/>
</dbReference>
<dbReference type="GO" id="GO:0005886">
    <property type="term" value="C:plasma membrane"/>
    <property type="evidence" value="ECO:0007669"/>
    <property type="project" value="UniProtKB-SubCell"/>
</dbReference>
<evidence type="ECO:0000256" key="3">
    <source>
        <dbReference type="ARBA" id="ARBA00022676"/>
    </source>
</evidence>
<dbReference type="GO" id="GO:0009252">
    <property type="term" value="P:peptidoglycan biosynthetic process"/>
    <property type="evidence" value="ECO:0007669"/>
    <property type="project" value="UniProtKB-UniRule"/>
</dbReference>
<dbReference type="AlphaFoldDB" id="A0A4U0FIT7"/>
<comment type="function">
    <text evidence="10">Cell wall formation. Catalyzes the transfer of a GlcNAc subunit on undecaprenyl-pyrophosphoryl-MurNAc-pentapeptide (lipid intermediate I) to form undecaprenyl-pyrophosphoryl-MurNAc-(pentapeptide)GlcNAc (lipid intermediate II).</text>
</comment>
<dbReference type="InterPro" id="IPR006009">
    <property type="entry name" value="GlcNAc_MurG"/>
</dbReference>
<dbReference type="RefSeq" id="WP_136776736.1">
    <property type="nucleotide sequence ID" value="NZ_SUPK01000002.1"/>
</dbReference>
<name>A0A4U0FIT7_9BACL</name>
<dbReference type="NCBIfam" id="TIGR01133">
    <property type="entry name" value="murG"/>
    <property type="match status" value="1"/>
</dbReference>
<comment type="similarity">
    <text evidence="10">Belongs to the glycosyltransferase 28 family. MurG subfamily.</text>
</comment>
<accession>A0A4U0FIT7</accession>
<dbReference type="PANTHER" id="PTHR21015:SF22">
    <property type="entry name" value="GLYCOSYLTRANSFERASE"/>
    <property type="match status" value="1"/>
</dbReference>
<dbReference type="Pfam" id="PF03033">
    <property type="entry name" value="Glyco_transf_28"/>
    <property type="match status" value="1"/>
</dbReference>
<gene>
    <name evidence="10 13" type="primary">murG</name>
    <name evidence="13" type="ORF">E5161_05650</name>
</gene>
<evidence type="ECO:0000256" key="10">
    <source>
        <dbReference type="HAMAP-Rule" id="MF_00033"/>
    </source>
</evidence>
<evidence type="ECO:0000259" key="12">
    <source>
        <dbReference type="Pfam" id="PF04101"/>
    </source>
</evidence>
<comment type="catalytic activity">
    <reaction evidence="10">
        <text>di-trans,octa-cis-undecaprenyl diphospho-N-acetyl-alpha-D-muramoyl-L-alanyl-D-glutamyl-meso-2,6-diaminopimeloyl-D-alanyl-D-alanine + UDP-N-acetyl-alpha-D-glucosamine = di-trans,octa-cis-undecaprenyl diphospho-[N-acetyl-alpha-D-glucosaminyl-(1-&gt;4)]-N-acetyl-alpha-D-muramoyl-L-alanyl-D-glutamyl-meso-2,6-diaminopimeloyl-D-alanyl-D-alanine + UDP + H(+)</text>
        <dbReference type="Rhea" id="RHEA:31227"/>
        <dbReference type="ChEBI" id="CHEBI:15378"/>
        <dbReference type="ChEBI" id="CHEBI:57705"/>
        <dbReference type="ChEBI" id="CHEBI:58223"/>
        <dbReference type="ChEBI" id="CHEBI:61387"/>
        <dbReference type="ChEBI" id="CHEBI:61388"/>
        <dbReference type="EC" id="2.4.1.227"/>
    </reaction>
</comment>
<dbReference type="PANTHER" id="PTHR21015">
    <property type="entry name" value="UDP-N-ACETYLGLUCOSAMINE--N-ACETYLMURAMYL-(PENTAPEPTIDE) PYROPHOSPHORYL-UNDECAPRENOL N-ACETYLGLUCOSAMINE TRANSFERASE 1"/>
    <property type="match status" value="1"/>
</dbReference>
<dbReference type="GO" id="GO:0051991">
    <property type="term" value="F:UDP-N-acetyl-D-glucosamine:N-acetylmuramoyl-L-alanyl-D-glutamyl-meso-2,6-diaminopimelyl-D-alanyl-D-alanine-diphosphoundecaprenol 4-beta-N-acetylglucosaminlytransferase activity"/>
    <property type="evidence" value="ECO:0007669"/>
    <property type="project" value="RHEA"/>
</dbReference>
<feature type="domain" description="Glycosyltransferase family 28 N-terminal" evidence="11">
    <location>
        <begin position="3"/>
        <end position="142"/>
    </location>
</feature>
<dbReference type="Proteomes" id="UP000309673">
    <property type="component" value="Unassembled WGS sequence"/>
</dbReference>
<keyword evidence="2 10" id="KW-0132">Cell division</keyword>
<evidence type="ECO:0000313" key="13">
    <source>
        <dbReference type="EMBL" id="TJY43372.1"/>
    </source>
</evidence>
<feature type="binding site" evidence="10">
    <location>
        <position position="196"/>
    </location>
    <ligand>
        <name>UDP-N-acetyl-alpha-D-glucosamine</name>
        <dbReference type="ChEBI" id="CHEBI:57705"/>
    </ligand>
</feature>
<evidence type="ECO:0000259" key="11">
    <source>
        <dbReference type="Pfam" id="PF03033"/>
    </source>
</evidence>
<evidence type="ECO:0000256" key="6">
    <source>
        <dbReference type="ARBA" id="ARBA00022984"/>
    </source>
</evidence>
<evidence type="ECO:0000256" key="8">
    <source>
        <dbReference type="ARBA" id="ARBA00023306"/>
    </source>
</evidence>
<evidence type="ECO:0000256" key="4">
    <source>
        <dbReference type="ARBA" id="ARBA00022679"/>
    </source>
</evidence>
<feature type="binding site" evidence="10">
    <location>
        <position position="124"/>
    </location>
    <ligand>
        <name>UDP-N-acetyl-alpha-D-glucosamine</name>
        <dbReference type="ChEBI" id="CHEBI:57705"/>
    </ligand>
</feature>
<feature type="domain" description="Glycosyl transferase family 28 C-terminal" evidence="12">
    <location>
        <begin position="190"/>
        <end position="356"/>
    </location>
</feature>
<evidence type="ECO:0000256" key="9">
    <source>
        <dbReference type="ARBA" id="ARBA00023316"/>
    </source>
</evidence>
<dbReference type="UniPathway" id="UPA00219"/>
<dbReference type="GO" id="GO:0071555">
    <property type="term" value="P:cell wall organization"/>
    <property type="evidence" value="ECO:0007669"/>
    <property type="project" value="UniProtKB-KW"/>
</dbReference>
<keyword evidence="1 10" id="KW-1003">Cell membrane</keyword>
<keyword evidence="8 10" id="KW-0131">Cell cycle</keyword>
<evidence type="ECO:0000313" key="14">
    <source>
        <dbReference type="Proteomes" id="UP000309673"/>
    </source>
</evidence>
<dbReference type="OrthoDB" id="9808936at2"/>